<comment type="similarity">
    <text evidence="2 10">Belongs to the gluconokinase GntK/GntV family.</text>
</comment>
<dbReference type="GO" id="GO:0005524">
    <property type="term" value="F:ATP binding"/>
    <property type="evidence" value="ECO:0007669"/>
    <property type="project" value="UniProtKB-KW"/>
</dbReference>
<protein>
    <recommendedName>
        <fullName evidence="3 10">Gluconokinase</fullName>
        <ecNumber evidence="3 10">2.7.1.12</ecNumber>
    </recommendedName>
</protein>
<dbReference type="InterPro" id="IPR006001">
    <property type="entry name" value="Therm_gnt_kin"/>
</dbReference>
<keyword evidence="6 10" id="KW-0418">Kinase</keyword>
<comment type="pathway">
    <text evidence="1">Carbohydrate acid metabolism.</text>
</comment>
<dbReference type="GO" id="GO:0046316">
    <property type="term" value="F:gluconokinase activity"/>
    <property type="evidence" value="ECO:0007669"/>
    <property type="project" value="UniProtKB-EC"/>
</dbReference>
<evidence type="ECO:0000256" key="1">
    <source>
        <dbReference type="ARBA" id="ARBA00004761"/>
    </source>
</evidence>
<accession>A0A1E7KBC5</accession>
<dbReference type="Proteomes" id="UP000175829">
    <property type="component" value="Unassembled WGS sequence"/>
</dbReference>
<reference evidence="11 12" key="1">
    <citation type="journal article" date="2016" name="Front. Microbiol.">
        <title>Comparative Genomics Analysis of Streptomyces Species Reveals Their Adaptation to the Marine Environment and Their Diversity at the Genomic Level.</title>
        <authorList>
            <person name="Tian X."/>
            <person name="Zhang Z."/>
            <person name="Yang T."/>
            <person name="Chen M."/>
            <person name="Li J."/>
            <person name="Chen F."/>
            <person name="Yang J."/>
            <person name="Li W."/>
            <person name="Zhang B."/>
            <person name="Zhang Z."/>
            <person name="Wu J."/>
            <person name="Zhang C."/>
            <person name="Long L."/>
            <person name="Xiao J."/>
        </authorList>
    </citation>
    <scope>NUCLEOTIDE SEQUENCE [LARGE SCALE GENOMIC DNA]</scope>
    <source>
        <strain evidence="11 12">SCSIO M10379</strain>
    </source>
</reference>
<keyword evidence="4 10" id="KW-0808">Transferase</keyword>
<dbReference type="Pfam" id="PF13671">
    <property type="entry name" value="AAA_33"/>
    <property type="match status" value="1"/>
</dbReference>
<dbReference type="NCBIfam" id="TIGR01313">
    <property type="entry name" value="therm_gnt_kin"/>
    <property type="match status" value="1"/>
</dbReference>
<evidence type="ECO:0000256" key="6">
    <source>
        <dbReference type="ARBA" id="ARBA00022777"/>
    </source>
</evidence>
<dbReference type="FunFam" id="3.40.50.300:FF:000522">
    <property type="entry name" value="Gluconokinase"/>
    <property type="match status" value="1"/>
</dbReference>
<evidence type="ECO:0000256" key="7">
    <source>
        <dbReference type="ARBA" id="ARBA00022840"/>
    </source>
</evidence>
<evidence type="ECO:0000256" key="8">
    <source>
        <dbReference type="ARBA" id="ARBA00023064"/>
    </source>
</evidence>
<gene>
    <name evidence="11" type="ORF">AN217_12385</name>
</gene>
<dbReference type="PATRIC" id="fig|943816.4.peg.1903"/>
<keyword evidence="5 10" id="KW-0547">Nucleotide-binding</keyword>
<evidence type="ECO:0000256" key="10">
    <source>
        <dbReference type="RuleBase" id="RU363066"/>
    </source>
</evidence>
<keyword evidence="8" id="KW-0311">Gluconate utilization</keyword>
<organism evidence="11 12">
    <name type="scientific">Streptomyces qinglanensis</name>
    <dbReference type="NCBI Taxonomy" id="943816"/>
    <lineage>
        <taxon>Bacteria</taxon>
        <taxon>Bacillati</taxon>
        <taxon>Actinomycetota</taxon>
        <taxon>Actinomycetes</taxon>
        <taxon>Kitasatosporales</taxon>
        <taxon>Streptomycetaceae</taxon>
        <taxon>Streptomyces</taxon>
    </lineage>
</organism>
<evidence type="ECO:0000256" key="4">
    <source>
        <dbReference type="ARBA" id="ARBA00022679"/>
    </source>
</evidence>
<dbReference type="EC" id="2.7.1.12" evidence="3 10"/>
<evidence type="ECO:0000313" key="11">
    <source>
        <dbReference type="EMBL" id="OEV01221.1"/>
    </source>
</evidence>
<keyword evidence="7 10" id="KW-0067">ATP-binding</keyword>
<comment type="caution">
    <text evidence="11">The sequence shown here is derived from an EMBL/GenBank/DDBJ whole genome shotgun (WGS) entry which is preliminary data.</text>
</comment>
<sequence length="194" mass="20419">MCAGAGRSGRNDAAVNGPAGTHAPLVVVMGVSGSGKSTVGEWLAGALGVPFADADDFHPAHNIEKMSAGVPLDDADRAPWLDALADWLRRRAAAGSPADGGVLVCSALKRRYRDRLRRASGRLFFVHLTGPRPLIARRLARRGGHFMPSSLLRSQFEALEPLGGDEYGAAVSVAGTPQETREAVRSALARARVC</sequence>
<name>A0A1E7KBC5_9ACTN</name>
<dbReference type="PANTHER" id="PTHR43442:SF3">
    <property type="entry name" value="GLUCONOKINASE-RELATED"/>
    <property type="match status" value="1"/>
</dbReference>
<dbReference type="InterPro" id="IPR027417">
    <property type="entry name" value="P-loop_NTPase"/>
</dbReference>
<dbReference type="AlphaFoldDB" id="A0A1E7KBC5"/>
<dbReference type="GO" id="GO:0005737">
    <property type="term" value="C:cytoplasm"/>
    <property type="evidence" value="ECO:0007669"/>
    <property type="project" value="TreeGrafter"/>
</dbReference>
<dbReference type="Gene3D" id="3.40.50.300">
    <property type="entry name" value="P-loop containing nucleotide triphosphate hydrolases"/>
    <property type="match status" value="1"/>
</dbReference>
<dbReference type="GO" id="GO:0019521">
    <property type="term" value="P:D-gluconate metabolic process"/>
    <property type="evidence" value="ECO:0007669"/>
    <property type="project" value="UniProtKB-KW"/>
</dbReference>
<evidence type="ECO:0000313" key="12">
    <source>
        <dbReference type="Proteomes" id="UP000175829"/>
    </source>
</evidence>
<dbReference type="CDD" id="cd02021">
    <property type="entry name" value="GntK"/>
    <property type="match status" value="1"/>
</dbReference>
<dbReference type="SUPFAM" id="SSF52540">
    <property type="entry name" value="P-loop containing nucleoside triphosphate hydrolases"/>
    <property type="match status" value="1"/>
</dbReference>
<evidence type="ECO:0000256" key="3">
    <source>
        <dbReference type="ARBA" id="ARBA00012054"/>
    </source>
</evidence>
<comment type="catalytic activity">
    <reaction evidence="9 10">
        <text>D-gluconate + ATP = 6-phospho-D-gluconate + ADP + H(+)</text>
        <dbReference type="Rhea" id="RHEA:19433"/>
        <dbReference type="ChEBI" id="CHEBI:15378"/>
        <dbReference type="ChEBI" id="CHEBI:18391"/>
        <dbReference type="ChEBI" id="CHEBI:30616"/>
        <dbReference type="ChEBI" id="CHEBI:58759"/>
        <dbReference type="ChEBI" id="CHEBI:456216"/>
        <dbReference type="EC" id="2.7.1.12"/>
    </reaction>
</comment>
<evidence type="ECO:0000256" key="9">
    <source>
        <dbReference type="ARBA" id="ARBA00048090"/>
    </source>
</evidence>
<proteinExistence type="inferred from homology"/>
<evidence type="ECO:0000256" key="5">
    <source>
        <dbReference type="ARBA" id="ARBA00022741"/>
    </source>
</evidence>
<evidence type="ECO:0000256" key="2">
    <source>
        <dbReference type="ARBA" id="ARBA00008420"/>
    </source>
</evidence>
<dbReference type="PANTHER" id="PTHR43442">
    <property type="entry name" value="GLUCONOKINASE-RELATED"/>
    <property type="match status" value="1"/>
</dbReference>
<dbReference type="EMBL" id="LJGV01000022">
    <property type="protein sequence ID" value="OEV01221.1"/>
    <property type="molecule type" value="Genomic_DNA"/>
</dbReference>